<protein>
    <recommendedName>
        <fullName evidence="1">Protein kinase domain-containing protein</fullName>
    </recommendedName>
</protein>
<dbReference type="Pfam" id="PF07714">
    <property type="entry name" value="PK_Tyr_Ser-Thr"/>
    <property type="match status" value="1"/>
</dbReference>
<dbReference type="InterPro" id="IPR011009">
    <property type="entry name" value="Kinase-like_dom_sf"/>
</dbReference>
<proteinExistence type="predicted"/>
<dbReference type="GO" id="GO:0004672">
    <property type="term" value="F:protein kinase activity"/>
    <property type="evidence" value="ECO:0007669"/>
    <property type="project" value="InterPro"/>
</dbReference>
<reference evidence="2" key="1">
    <citation type="journal article" date="2022" name="Front. Genet.">
        <title>Chromosome-Scale Assembly of the Dendrobium nobile Genome Provides Insights Into the Molecular Mechanism of the Biosynthesis of the Medicinal Active Ingredient of Dendrobium.</title>
        <authorList>
            <person name="Xu Q."/>
            <person name="Niu S.-C."/>
            <person name="Li K.-L."/>
            <person name="Zheng P.-J."/>
            <person name="Zhang X.-J."/>
            <person name="Jia Y."/>
            <person name="Liu Y."/>
            <person name="Niu Y.-X."/>
            <person name="Yu L.-H."/>
            <person name="Chen D.-F."/>
            <person name="Zhang G.-Q."/>
        </authorList>
    </citation>
    <scope>NUCLEOTIDE SEQUENCE</scope>
    <source>
        <tissue evidence="2">Leaf</tissue>
    </source>
</reference>
<dbReference type="InterPro" id="IPR050167">
    <property type="entry name" value="Ser_Thr_protein_kinase"/>
</dbReference>
<dbReference type="InterPro" id="IPR000719">
    <property type="entry name" value="Prot_kinase_dom"/>
</dbReference>
<gene>
    <name evidence="2" type="ORF">KFK09_011724</name>
</gene>
<dbReference type="Proteomes" id="UP000829196">
    <property type="component" value="Unassembled WGS sequence"/>
</dbReference>
<sequence>MSYEISLISQKINNCDLDALRVLGSGTFGAMYHGKWRGVYVAIKNIHYIYFAEKSWIRERMKADFWNEMFILTNLHNLNIIAFYGIFYVGFGMEYLHDQNIILFCLKSDNLLVNLRDPNRPICKCSVLISCVSARGTIPWMASELMNGRRDLISEKALSVLPCAKNHLKIDEAEEAEKDMLSVKTCWVISMIVDMLAKEKYAEEATSESCLMATKASSQEGTSSSELESDKVFEVQLRKW</sequence>
<evidence type="ECO:0000313" key="3">
    <source>
        <dbReference type="Proteomes" id="UP000829196"/>
    </source>
</evidence>
<dbReference type="AlphaFoldDB" id="A0A8T3BDF8"/>
<dbReference type="Gene3D" id="3.30.200.20">
    <property type="entry name" value="Phosphorylase Kinase, domain 1"/>
    <property type="match status" value="1"/>
</dbReference>
<dbReference type="OrthoDB" id="4062651at2759"/>
<dbReference type="SUPFAM" id="SSF56112">
    <property type="entry name" value="Protein kinase-like (PK-like)"/>
    <property type="match status" value="1"/>
</dbReference>
<dbReference type="InterPro" id="IPR001245">
    <property type="entry name" value="Ser-Thr/Tyr_kinase_cat_dom"/>
</dbReference>
<dbReference type="PROSITE" id="PS50011">
    <property type="entry name" value="PROTEIN_KINASE_DOM"/>
    <property type="match status" value="1"/>
</dbReference>
<name>A0A8T3BDF8_DENNO</name>
<dbReference type="EMBL" id="JAGYWB010000009">
    <property type="protein sequence ID" value="KAI0511102.1"/>
    <property type="molecule type" value="Genomic_DNA"/>
</dbReference>
<dbReference type="Gene3D" id="1.10.510.10">
    <property type="entry name" value="Transferase(Phosphotransferase) domain 1"/>
    <property type="match status" value="1"/>
</dbReference>
<dbReference type="GO" id="GO:0007165">
    <property type="term" value="P:signal transduction"/>
    <property type="evidence" value="ECO:0007669"/>
    <property type="project" value="TreeGrafter"/>
</dbReference>
<feature type="domain" description="Protein kinase" evidence="1">
    <location>
        <begin position="17"/>
        <end position="240"/>
    </location>
</feature>
<organism evidence="2 3">
    <name type="scientific">Dendrobium nobile</name>
    <name type="common">Orchid</name>
    <dbReference type="NCBI Taxonomy" id="94219"/>
    <lineage>
        <taxon>Eukaryota</taxon>
        <taxon>Viridiplantae</taxon>
        <taxon>Streptophyta</taxon>
        <taxon>Embryophyta</taxon>
        <taxon>Tracheophyta</taxon>
        <taxon>Spermatophyta</taxon>
        <taxon>Magnoliopsida</taxon>
        <taxon>Liliopsida</taxon>
        <taxon>Asparagales</taxon>
        <taxon>Orchidaceae</taxon>
        <taxon>Epidendroideae</taxon>
        <taxon>Malaxideae</taxon>
        <taxon>Dendrobiinae</taxon>
        <taxon>Dendrobium</taxon>
    </lineage>
</organism>
<dbReference type="GO" id="GO:0005524">
    <property type="term" value="F:ATP binding"/>
    <property type="evidence" value="ECO:0007669"/>
    <property type="project" value="InterPro"/>
</dbReference>
<accession>A0A8T3BDF8</accession>
<dbReference type="GO" id="GO:0005737">
    <property type="term" value="C:cytoplasm"/>
    <property type="evidence" value="ECO:0007669"/>
    <property type="project" value="TreeGrafter"/>
</dbReference>
<evidence type="ECO:0000259" key="1">
    <source>
        <dbReference type="PROSITE" id="PS50011"/>
    </source>
</evidence>
<evidence type="ECO:0000313" key="2">
    <source>
        <dbReference type="EMBL" id="KAI0511102.1"/>
    </source>
</evidence>
<dbReference type="PANTHER" id="PTHR23257">
    <property type="entry name" value="SERINE-THREONINE PROTEIN KINASE"/>
    <property type="match status" value="1"/>
</dbReference>
<keyword evidence="3" id="KW-1185">Reference proteome</keyword>
<comment type="caution">
    <text evidence="2">The sequence shown here is derived from an EMBL/GenBank/DDBJ whole genome shotgun (WGS) entry which is preliminary data.</text>
</comment>
<dbReference type="PANTHER" id="PTHR23257:SF797">
    <property type="entry name" value="KINASE SUPERFAMILY WITH OCTICOSAPEPTIDE_PHOX_BEM1P DOMAIN-CONTAINING PROTEIN"/>
    <property type="match status" value="1"/>
</dbReference>